<reference evidence="2" key="1">
    <citation type="submission" date="2014-10" db="EMBL/GenBank/DDBJ databases">
        <authorList>
            <person name="King R."/>
        </authorList>
    </citation>
    <scope>NUCLEOTIDE SEQUENCE [LARGE SCALE GENOMIC DNA]</scope>
    <source>
        <strain evidence="2">A3/5</strain>
    </source>
</reference>
<evidence type="ECO:0000313" key="1">
    <source>
        <dbReference type="EMBL" id="CEI67364.1"/>
    </source>
</evidence>
<dbReference type="AlphaFoldDB" id="A0A2L2T907"/>
<dbReference type="Proteomes" id="UP000245910">
    <property type="component" value="Chromosome I"/>
</dbReference>
<protein>
    <submittedName>
        <fullName evidence="1">Uncharacterized protein</fullName>
    </submittedName>
</protein>
<proteinExistence type="predicted"/>
<sequence length="71" mass="8217">MANYKHKEREKDDPIEAYQKLFLTDPDAVLINEAFDVPVNPYVERPCFEGDHLISFDENSESGLALSRYPQ</sequence>
<accession>A0A2L2T907</accession>
<name>A0A2L2T907_9HYPO</name>
<keyword evidence="2" id="KW-1185">Reference proteome</keyword>
<evidence type="ECO:0000313" key="2">
    <source>
        <dbReference type="Proteomes" id="UP000245910"/>
    </source>
</evidence>
<dbReference type="EMBL" id="LN649229">
    <property type="protein sequence ID" value="CEI67364.1"/>
    <property type="molecule type" value="Genomic_DNA"/>
</dbReference>
<organism evidence="1 2">
    <name type="scientific">Fusarium venenatum</name>
    <dbReference type="NCBI Taxonomy" id="56646"/>
    <lineage>
        <taxon>Eukaryota</taxon>
        <taxon>Fungi</taxon>
        <taxon>Dikarya</taxon>
        <taxon>Ascomycota</taxon>
        <taxon>Pezizomycotina</taxon>
        <taxon>Sordariomycetes</taxon>
        <taxon>Hypocreomycetidae</taxon>
        <taxon>Hypocreales</taxon>
        <taxon>Nectriaceae</taxon>
        <taxon>Fusarium</taxon>
    </lineage>
</organism>